<evidence type="ECO:0000313" key="1">
    <source>
        <dbReference type="EMBL" id="SVC02526.1"/>
    </source>
</evidence>
<protein>
    <recommendedName>
        <fullName evidence="2">LysM domain-containing protein</fullName>
    </recommendedName>
</protein>
<gene>
    <name evidence="1" type="ORF">METZ01_LOCUS255380</name>
</gene>
<reference evidence="1" key="1">
    <citation type="submission" date="2018-05" db="EMBL/GenBank/DDBJ databases">
        <authorList>
            <person name="Lanie J.A."/>
            <person name="Ng W.-L."/>
            <person name="Kazmierczak K.M."/>
            <person name="Andrzejewski T.M."/>
            <person name="Davidsen T.M."/>
            <person name="Wayne K.J."/>
            <person name="Tettelin H."/>
            <person name="Glass J.I."/>
            <person name="Rusch D."/>
            <person name="Podicherti R."/>
            <person name="Tsui H.-C.T."/>
            <person name="Winkler M.E."/>
        </authorList>
    </citation>
    <scope>NUCLEOTIDE SEQUENCE</scope>
</reference>
<sequence length="100" mass="11949">MRYKFTDQKMDKRLKQKVLKPTIYPKIPLRDDDVYMYPADLERCEHLAFKFYGDQSLWWIIAQANNIFDGSIYLDTSKQIRVPVNISGVMIDLENINRLF</sequence>
<accession>A0A382ISE1</accession>
<name>A0A382ISE1_9ZZZZ</name>
<organism evidence="1">
    <name type="scientific">marine metagenome</name>
    <dbReference type="NCBI Taxonomy" id="408172"/>
    <lineage>
        <taxon>unclassified sequences</taxon>
        <taxon>metagenomes</taxon>
        <taxon>ecological metagenomes</taxon>
    </lineage>
</organism>
<proteinExistence type="predicted"/>
<dbReference type="EMBL" id="UINC01069278">
    <property type="protein sequence ID" value="SVC02526.1"/>
    <property type="molecule type" value="Genomic_DNA"/>
</dbReference>
<evidence type="ECO:0008006" key="2">
    <source>
        <dbReference type="Google" id="ProtNLM"/>
    </source>
</evidence>
<dbReference type="AlphaFoldDB" id="A0A382ISE1"/>